<dbReference type="PANTHER" id="PTHR33371:SF4">
    <property type="entry name" value="INTERMEMBRANE PHOSPHOLIPID TRANSPORT SYSTEM BINDING PROTEIN MLAD"/>
    <property type="match status" value="1"/>
</dbReference>
<keyword evidence="1" id="KW-0812">Transmembrane</keyword>
<dbReference type="AlphaFoldDB" id="A0A4R0NNH6"/>
<dbReference type="OrthoDB" id="9771725at2"/>
<keyword evidence="1" id="KW-1133">Transmembrane helix</keyword>
<dbReference type="PANTHER" id="PTHR33371">
    <property type="entry name" value="INTERMEMBRANE PHOSPHOLIPID TRANSPORT SYSTEM BINDING PROTEIN MLAD-RELATED"/>
    <property type="match status" value="1"/>
</dbReference>
<comment type="caution">
    <text evidence="3">The sequence shown here is derived from an EMBL/GenBank/DDBJ whole genome shotgun (WGS) entry which is preliminary data.</text>
</comment>
<proteinExistence type="predicted"/>
<name>A0A4R0NNH6_9SPHI</name>
<dbReference type="RefSeq" id="WP_131596308.1">
    <property type="nucleotide sequence ID" value="NZ_SJSL01000002.1"/>
</dbReference>
<dbReference type="Proteomes" id="UP000293347">
    <property type="component" value="Unassembled WGS sequence"/>
</dbReference>
<evidence type="ECO:0000313" key="3">
    <source>
        <dbReference type="EMBL" id="TCD01508.1"/>
    </source>
</evidence>
<organism evidence="3 4">
    <name type="scientific">Pedobacter psychroterrae</name>
    <dbReference type="NCBI Taxonomy" id="2530453"/>
    <lineage>
        <taxon>Bacteria</taxon>
        <taxon>Pseudomonadati</taxon>
        <taxon>Bacteroidota</taxon>
        <taxon>Sphingobacteriia</taxon>
        <taxon>Sphingobacteriales</taxon>
        <taxon>Sphingobacteriaceae</taxon>
        <taxon>Pedobacter</taxon>
    </lineage>
</organism>
<sequence>MANQKVNNIKLGAFVLSGLVLLILAFFIIGKNKNLFGNEFKLKVRFSNLNGLTEGNNVLFSGLQAGTVKEIELINDSTIEVIMQINSKVKSFINKNAVAAVGTEGLMGNKVVNISPVKGVSQKVSEGDLLQAKNMANMDEIIEKLSQTNNNVASISEVLKGTVMRIDSSAILKLINDEAIGISLKGSLEKIYQTTSNANQMTFELNQLVSGIRKGKGTAGMLLTDTLMTATLQDAVLQIRSASINANEMTKQMNATVKDLSHTLTDGKGPVNTLLKDSLMAKNISLTMENLQKGTDGFNQNMEALKHNFLFRGYFRGLERQKKKEQARLLEVSQKK</sequence>
<dbReference type="InterPro" id="IPR003399">
    <property type="entry name" value="Mce/MlaD"/>
</dbReference>
<evidence type="ECO:0000256" key="1">
    <source>
        <dbReference type="SAM" id="Phobius"/>
    </source>
</evidence>
<accession>A0A4R0NNH6</accession>
<keyword evidence="4" id="KW-1185">Reference proteome</keyword>
<evidence type="ECO:0000259" key="2">
    <source>
        <dbReference type="Pfam" id="PF02470"/>
    </source>
</evidence>
<reference evidence="3 4" key="1">
    <citation type="submission" date="2019-02" db="EMBL/GenBank/DDBJ databases">
        <title>Pedobacter sp. RP-1-14 sp. nov., isolated from Arctic soil.</title>
        <authorList>
            <person name="Dahal R.H."/>
        </authorList>
    </citation>
    <scope>NUCLEOTIDE SEQUENCE [LARGE SCALE GENOMIC DNA]</scope>
    <source>
        <strain evidence="3 4">RP-1-14</strain>
    </source>
</reference>
<evidence type="ECO:0000313" key="4">
    <source>
        <dbReference type="Proteomes" id="UP000293347"/>
    </source>
</evidence>
<dbReference type="Pfam" id="PF02470">
    <property type="entry name" value="MlaD"/>
    <property type="match status" value="1"/>
</dbReference>
<protein>
    <submittedName>
        <fullName evidence="3">MCE family protein</fullName>
    </submittedName>
</protein>
<gene>
    <name evidence="3" type="ORF">EZ437_12285</name>
</gene>
<dbReference type="InterPro" id="IPR052336">
    <property type="entry name" value="MlaD_Phospholipid_Transporter"/>
</dbReference>
<dbReference type="EMBL" id="SJSL01000002">
    <property type="protein sequence ID" value="TCD01508.1"/>
    <property type="molecule type" value="Genomic_DNA"/>
</dbReference>
<keyword evidence="1" id="KW-0472">Membrane</keyword>
<feature type="transmembrane region" description="Helical" evidence="1">
    <location>
        <begin position="12"/>
        <end position="30"/>
    </location>
</feature>
<feature type="domain" description="Mce/MlaD" evidence="2">
    <location>
        <begin position="41"/>
        <end position="116"/>
    </location>
</feature>